<evidence type="ECO:0000256" key="6">
    <source>
        <dbReference type="ARBA" id="ARBA00022692"/>
    </source>
</evidence>
<dbReference type="InterPro" id="IPR000719">
    <property type="entry name" value="Prot_kinase_dom"/>
</dbReference>
<keyword evidence="6 16" id="KW-0812">Transmembrane</keyword>
<dbReference type="Pfam" id="PF00560">
    <property type="entry name" value="LRR_1"/>
    <property type="match status" value="3"/>
</dbReference>
<dbReference type="InterPro" id="IPR001245">
    <property type="entry name" value="Ser-Thr/Tyr_kinase_cat_dom"/>
</dbReference>
<dbReference type="EC" id="2.7.11.1" evidence="2"/>
<keyword evidence="11 16" id="KW-1133">Transmembrane helix</keyword>
<proteinExistence type="predicted"/>
<feature type="domain" description="Protein kinase" evidence="17">
    <location>
        <begin position="881"/>
        <end position="1016"/>
    </location>
</feature>
<dbReference type="InterPro" id="IPR011009">
    <property type="entry name" value="Kinase-like_dom_sf"/>
</dbReference>
<reference evidence="18 19" key="1">
    <citation type="submission" date="2024-09" db="EMBL/GenBank/DDBJ databases">
        <title>Chromosome-scale assembly of Riccia sorocarpa.</title>
        <authorList>
            <person name="Paukszto L."/>
        </authorList>
    </citation>
    <scope>NUCLEOTIDE SEQUENCE [LARGE SCALE GENOMIC DNA]</scope>
    <source>
        <strain evidence="18">LP-2024</strain>
        <tissue evidence="18">Aerial parts of the thallus</tissue>
    </source>
</reference>
<evidence type="ECO:0000256" key="1">
    <source>
        <dbReference type="ARBA" id="ARBA00004167"/>
    </source>
</evidence>
<keyword evidence="12 16" id="KW-0472">Membrane</keyword>
<gene>
    <name evidence="18" type="ORF">R1sor_027000</name>
</gene>
<dbReference type="Gene3D" id="3.80.10.10">
    <property type="entry name" value="Ribonuclease Inhibitor"/>
    <property type="match status" value="2"/>
</dbReference>
<dbReference type="Pfam" id="PF07714">
    <property type="entry name" value="PK_Tyr_Ser-Thr"/>
    <property type="match status" value="1"/>
</dbReference>
<dbReference type="AlphaFoldDB" id="A0ABD3GEQ7"/>
<evidence type="ECO:0000256" key="4">
    <source>
        <dbReference type="ARBA" id="ARBA00022614"/>
    </source>
</evidence>
<dbReference type="GO" id="GO:0016020">
    <property type="term" value="C:membrane"/>
    <property type="evidence" value="ECO:0007669"/>
    <property type="project" value="UniProtKB-SubCell"/>
</dbReference>
<evidence type="ECO:0000256" key="16">
    <source>
        <dbReference type="SAM" id="Phobius"/>
    </source>
</evidence>
<keyword evidence="8 15" id="KW-0547">Nucleotide-binding</keyword>
<dbReference type="SUPFAM" id="SSF56112">
    <property type="entry name" value="Protein kinase-like (PK-like)"/>
    <property type="match status" value="1"/>
</dbReference>
<feature type="binding site" evidence="15">
    <location>
        <position position="909"/>
    </location>
    <ligand>
        <name>ATP</name>
        <dbReference type="ChEBI" id="CHEBI:30616"/>
    </ligand>
</feature>
<dbReference type="PROSITE" id="PS00107">
    <property type="entry name" value="PROTEIN_KINASE_ATP"/>
    <property type="match status" value="1"/>
</dbReference>
<evidence type="ECO:0000313" key="19">
    <source>
        <dbReference type="Proteomes" id="UP001633002"/>
    </source>
</evidence>
<keyword evidence="7" id="KW-0677">Repeat</keyword>
<dbReference type="Gene3D" id="3.30.200.20">
    <property type="entry name" value="Phosphorylase Kinase, domain 1"/>
    <property type="match status" value="1"/>
</dbReference>
<keyword evidence="4" id="KW-0433">Leucine-rich repeat</keyword>
<dbReference type="GO" id="GO:0004674">
    <property type="term" value="F:protein serine/threonine kinase activity"/>
    <property type="evidence" value="ECO:0007669"/>
    <property type="project" value="UniProtKB-KW"/>
</dbReference>
<evidence type="ECO:0000259" key="17">
    <source>
        <dbReference type="PROSITE" id="PS50011"/>
    </source>
</evidence>
<comment type="catalytic activity">
    <reaction evidence="13">
        <text>L-threonyl-[protein] + ATP = O-phospho-L-threonyl-[protein] + ADP + H(+)</text>
        <dbReference type="Rhea" id="RHEA:46608"/>
        <dbReference type="Rhea" id="RHEA-COMP:11060"/>
        <dbReference type="Rhea" id="RHEA-COMP:11605"/>
        <dbReference type="ChEBI" id="CHEBI:15378"/>
        <dbReference type="ChEBI" id="CHEBI:30013"/>
        <dbReference type="ChEBI" id="CHEBI:30616"/>
        <dbReference type="ChEBI" id="CHEBI:61977"/>
        <dbReference type="ChEBI" id="CHEBI:456216"/>
        <dbReference type="EC" id="2.7.11.1"/>
    </reaction>
</comment>
<dbReference type="PRINTS" id="PR00019">
    <property type="entry name" value="LEURICHRPT"/>
</dbReference>
<dbReference type="PROSITE" id="PS00108">
    <property type="entry name" value="PROTEIN_KINASE_ST"/>
    <property type="match status" value="1"/>
</dbReference>
<dbReference type="GO" id="GO:0005524">
    <property type="term" value="F:ATP binding"/>
    <property type="evidence" value="ECO:0007669"/>
    <property type="project" value="UniProtKB-UniRule"/>
</dbReference>
<dbReference type="InterPro" id="IPR024788">
    <property type="entry name" value="Malectin-like_Carb-bd_dom"/>
</dbReference>
<dbReference type="PANTHER" id="PTHR45631:SF68">
    <property type="entry name" value="REPEAT FAMILY PROTEIN, PUTATIVE, EXPRESSED-RELATED"/>
    <property type="match status" value="1"/>
</dbReference>
<dbReference type="Pfam" id="PF12819">
    <property type="entry name" value="Malectin_like"/>
    <property type="match status" value="1"/>
</dbReference>
<comment type="catalytic activity">
    <reaction evidence="14">
        <text>L-seryl-[protein] + ATP = O-phospho-L-seryl-[protein] + ADP + H(+)</text>
        <dbReference type="Rhea" id="RHEA:17989"/>
        <dbReference type="Rhea" id="RHEA-COMP:9863"/>
        <dbReference type="Rhea" id="RHEA-COMP:11604"/>
        <dbReference type="ChEBI" id="CHEBI:15378"/>
        <dbReference type="ChEBI" id="CHEBI:29999"/>
        <dbReference type="ChEBI" id="CHEBI:30616"/>
        <dbReference type="ChEBI" id="CHEBI:83421"/>
        <dbReference type="ChEBI" id="CHEBI:456216"/>
        <dbReference type="EC" id="2.7.11.1"/>
    </reaction>
</comment>
<evidence type="ECO:0000256" key="8">
    <source>
        <dbReference type="ARBA" id="ARBA00022741"/>
    </source>
</evidence>
<dbReference type="SUPFAM" id="SSF52058">
    <property type="entry name" value="L domain-like"/>
    <property type="match status" value="1"/>
</dbReference>
<comment type="subcellular location">
    <subcellularLocation>
        <location evidence="1">Membrane</location>
        <topology evidence="1">Single-pass membrane protein</topology>
    </subcellularLocation>
</comment>
<dbReference type="InterPro" id="IPR008271">
    <property type="entry name" value="Ser/Thr_kinase_AS"/>
</dbReference>
<keyword evidence="3" id="KW-0723">Serine/threonine-protein kinase</keyword>
<evidence type="ECO:0000256" key="9">
    <source>
        <dbReference type="ARBA" id="ARBA00022777"/>
    </source>
</evidence>
<evidence type="ECO:0000256" key="12">
    <source>
        <dbReference type="ARBA" id="ARBA00023136"/>
    </source>
</evidence>
<keyword evidence="9" id="KW-0418">Kinase</keyword>
<evidence type="ECO:0000256" key="3">
    <source>
        <dbReference type="ARBA" id="ARBA00022527"/>
    </source>
</evidence>
<comment type="caution">
    <text evidence="18">The sequence shown here is derived from an EMBL/GenBank/DDBJ whole genome shotgun (WGS) entry which is preliminary data.</text>
</comment>
<evidence type="ECO:0000256" key="14">
    <source>
        <dbReference type="ARBA" id="ARBA00048679"/>
    </source>
</evidence>
<sequence>MASQLQYCSKRRAMKLHNTVPDHCIFLIRIVVLSSLYRTGVCKRLPVEPLGYISIDCGGGGGYNDNLTGLAWVADEEYLESYDRLTSENLTFSSKVVLNKSSLNNPKQLETARIFSFDLFQTRYTKFCYTVDLSLSNNKSRSYLIRAMFPPRQSPWNTPLSDITGPQDYYLVIDTTILNVVLYDQEPVTIELLAMSLGDSMDICVAPSALDVMPAISSLEIRSIPEILYPVFDGKVDTSGRALSPELKYYLTVSRLNFGGNESSPAIRYPLDRHDRLWYAASRASDPLETAKGTPLVPTKTDLESEFTVISLNYSSTIPNGSIATESEADSFQVPLAVLTSAWKGQNLKSTISFTMDIGSSWSFVPSGSKSAFCLSTVLFDFDADADMNRSRSVDISNKDSGDGNETYASQWVLKDAEVPKNQSRIWSDRTFWFSSRYGSFEIAAAASSALPAMINALELYAVIENVPAKTSPGDVSFVRLLLDSVTFPGQMDSFGDPCLPWPWDWVRCVMDDPLVSIGEIYLSSQDLHGNLPEDFELPGELTILDLSNNSLSGTFPSGLGGYSDLSDNNFTGSIFEFSSYYLGFVNFSSNNLSGGLTRFTSNLKFLEILDLSHNSFTGPVPAFPTAGMSTVLTLEVVNLSSNHLTGGIFDLLHVFNETDVLGIQPLRALRLENNHFSGMIPDDIWSSESLLETVDLSNNSFTELNLTSWTQSLLALKNDSFNGRQQVNLLSNNIRRVHFGGDEAISGLESRNNEDMNRLLRRTQGYILLGVNNEWCNSSELSRAPVLKRYLCRDDESDDYYYWTLLPLLQRDASSKRTLIISLGVSGSVFLAIACILLVFLGRLWIRMKDLRQFQEELAKEDVKPPFYKYGELRVATKNFSKENELGKGGFGTVYKAELPDRSIVAVKLLDATEQNFADFLKETVLITGIKHRHLVQLKGYSIQDKKRMLVYEFAENGNLAQALWGNGGAVFLKWAQRLKICIGIAKGLSYLHEELQPSIIHRDIKPYNILLDKN</sequence>
<evidence type="ECO:0000313" key="18">
    <source>
        <dbReference type="EMBL" id="KAL3677052.1"/>
    </source>
</evidence>
<dbReference type="InterPro" id="IPR032675">
    <property type="entry name" value="LRR_dom_sf"/>
</dbReference>
<evidence type="ECO:0000256" key="15">
    <source>
        <dbReference type="PROSITE-ProRule" id="PRU10141"/>
    </source>
</evidence>
<accession>A0ABD3GEQ7</accession>
<evidence type="ECO:0000256" key="13">
    <source>
        <dbReference type="ARBA" id="ARBA00047899"/>
    </source>
</evidence>
<evidence type="ECO:0000256" key="10">
    <source>
        <dbReference type="ARBA" id="ARBA00022840"/>
    </source>
</evidence>
<dbReference type="SMART" id="SM00220">
    <property type="entry name" value="S_TKc"/>
    <property type="match status" value="1"/>
</dbReference>
<evidence type="ECO:0000256" key="11">
    <source>
        <dbReference type="ARBA" id="ARBA00022989"/>
    </source>
</evidence>
<evidence type="ECO:0000256" key="2">
    <source>
        <dbReference type="ARBA" id="ARBA00012513"/>
    </source>
</evidence>
<keyword evidence="10 15" id="KW-0067">ATP-binding</keyword>
<name>A0ABD3GEQ7_9MARC</name>
<protein>
    <recommendedName>
        <fullName evidence="2">non-specific serine/threonine protein kinase</fullName>
        <ecNumber evidence="2">2.7.11.1</ecNumber>
    </recommendedName>
</protein>
<dbReference type="PANTHER" id="PTHR45631">
    <property type="entry name" value="OS07G0107800 PROTEIN-RELATED"/>
    <property type="match status" value="1"/>
</dbReference>
<dbReference type="InterPro" id="IPR001611">
    <property type="entry name" value="Leu-rich_rpt"/>
</dbReference>
<dbReference type="PROSITE" id="PS50011">
    <property type="entry name" value="PROTEIN_KINASE_DOM"/>
    <property type="match status" value="1"/>
</dbReference>
<keyword evidence="19" id="KW-1185">Reference proteome</keyword>
<dbReference type="Proteomes" id="UP001633002">
    <property type="component" value="Unassembled WGS sequence"/>
</dbReference>
<dbReference type="EMBL" id="JBJQOH010000008">
    <property type="protein sequence ID" value="KAL3677052.1"/>
    <property type="molecule type" value="Genomic_DNA"/>
</dbReference>
<feature type="transmembrane region" description="Helical" evidence="16">
    <location>
        <begin position="820"/>
        <end position="847"/>
    </location>
</feature>
<evidence type="ECO:0000256" key="5">
    <source>
        <dbReference type="ARBA" id="ARBA00022679"/>
    </source>
</evidence>
<organism evidence="18 19">
    <name type="scientific">Riccia sorocarpa</name>
    <dbReference type="NCBI Taxonomy" id="122646"/>
    <lineage>
        <taxon>Eukaryota</taxon>
        <taxon>Viridiplantae</taxon>
        <taxon>Streptophyta</taxon>
        <taxon>Embryophyta</taxon>
        <taxon>Marchantiophyta</taxon>
        <taxon>Marchantiopsida</taxon>
        <taxon>Marchantiidae</taxon>
        <taxon>Marchantiales</taxon>
        <taxon>Ricciaceae</taxon>
        <taxon>Riccia</taxon>
    </lineage>
</organism>
<evidence type="ECO:0000256" key="7">
    <source>
        <dbReference type="ARBA" id="ARBA00022737"/>
    </source>
</evidence>
<keyword evidence="5" id="KW-0808">Transferase</keyword>
<dbReference type="Gene3D" id="1.10.510.10">
    <property type="entry name" value="Transferase(Phosphotransferase) domain 1"/>
    <property type="match status" value="1"/>
</dbReference>
<dbReference type="InterPro" id="IPR017441">
    <property type="entry name" value="Protein_kinase_ATP_BS"/>
</dbReference>